<evidence type="ECO:0000313" key="9">
    <source>
        <dbReference type="EMBL" id="TWT23175.1"/>
    </source>
</evidence>
<evidence type="ECO:0000256" key="1">
    <source>
        <dbReference type="ARBA" id="ARBA00009747"/>
    </source>
</evidence>
<comment type="catalytic activity">
    <reaction evidence="8">
        <text>L-tyrosyl-[protein] + UTP = O-(5'-uridylyl)-L-tyrosyl-[protein] + diphosphate</text>
        <dbReference type="Rhea" id="RHEA:83887"/>
        <dbReference type="Rhea" id="RHEA-COMP:10136"/>
        <dbReference type="Rhea" id="RHEA-COMP:20238"/>
        <dbReference type="ChEBI" id="CHEBI:33019"/>
        <dbReference type="ChEBI" id="CHEBI:46398"/>
        <dbReference type="ChEBI" id="CHEBI:46858"/>
        <dbReference type="ChEBI" id="CHEBI:90602"/>
    </reaction>
</comment>
<dbReference type="HAMAP" id="MF_00692">
    <property type="entry name" value="SelO"/>
    <property type="match status" value="1"/>
</dbReference>
<comment type="cofactor">
    <cofactor evidence="8">
        <name>Mg(2+)</name>
        <dbReference type="ChEBI" id="CHEBI:18420"/>
    </cofactor>
    <cofactor evidence="8">
        <name>Mn(2+)</name>
        <dbReference type="ChEBI" id="CHEBI:29035"/>
    </cofactor>
</comment>
<evidence type="ECO:0000256" key="4">
    <source>
        <dbReference type="ARBA" id="ARBA00022723"/>
    </source>
</evidence>
<comment type="catalytic activity">
    <reaction evidence="8">
        <text>L-tyrosyl-[protein] + ATP = O-(5'-adenylyl)-L-tyrosyl-[protein] + diphosphate</text>
        <dbReference type="Rhea" id="RHEA:54288"/>
        <dbReference type="Rhea" id="RHEA-COMP:10136"/>
        <dbReference type="Rhea" id="RHEA-COMP:13846"/>
        <dbReference type="ChEBI" id="CHEBI:30616"/>
        <dbReference type="ChEBI" id="CHEBI:33019"/>
        <dbReference type="ChEBI" id="CHEBI:46858"/>
        <dbReference type="ChEBI" id="CHEBI:83624"/>
        <dbReference type="EC" id="2.7.7.108"/>
    </reaction>
</comment>
<dbReference type="RefSeq" id="WP_146384112.1">
    <property type="nucleotide sequence ID" value="NZ_VOHK01000001.1"/>
</dbReference>
<evidence type="ECO:0000256" key="6">
    <source>
        <dbReference type="ARBA" id="ARBA00022840"/>
    </source>
</evidence>
<comment type="catalytic activity">
    <reaction evidence="8">
        <text>L-seryl-[protein] + UTP = O-(5'-uridylyl)-L-seryl-[protein] + diphosphate</text>
        <dbReference type="Rhea" id="RHEA:64604"/>
        <dbReference type="Rhea" id="RHEA-COMP:9863"/>
        <dbReference type="Rhea" id="RHEA-COMP:16635"/>
        <dbReference type="ChEBI" id="CHEBI:29999"/>
        <dbReference type="ChEBI" id="CHEBI:33019"/>
        <dbReference type="ChEBI" id="CHEBI:46398"/>
        <dbReference type="ChEBI" id="CHEBI:156051"/>
    </reaction>
</comment>
<dbReference type="GO" id="GO:0000287">
    <property type="term" value="F:magnesium ion binding"/>
    <property type="evidence" value="ECO:0007669"/>
    <property type="project" value="UniProtKB-UniRule"/>
</dbReference>
<feature type="binding site" evidence="8">
    <location>
        <position position="103"/>
    </location>
    <ligand>
        <name>ATP</name>
        <dbReference type="ChEBI" id="CHEBI:30616"/>
    </ligand>
</feature>
<evidence type="ECO:0000256" key="2">
    <source>
        <dbReference type="ARBA" id="ARBA00022679"/>
    </source>
</evidence>
<feature type="binding site" evidence="8">
    <location>
        <position position="138"/>
    </location>
    <ligand>
        <name>ATP</name>
        <dbReference type="ChEBI" id="CHEBI:30616"/>
    </ligand>
</feature>
<comment type="caution">
    <text evidence="9">The sequence shown here is derived from an EMBL/GenBank/DDBJ whole genome shotgun (WGS) entry which is preliminary data.</text>
</comment>
<keyword evidence="10" id="KW-1185">Reference proteome</keyword>
<proteinExistence type="inferred from homology"/>
<dbReference type="EC" id="2.7.7.108" evidence="8"/>
<keyword evidence="6 8" id="KW-0067">ATP-binding</keyword>
<dbReference type="PANTHER" id="PTHR32057">
    <property type="entry name" value="PROTEIN ADENYLYLTRANSFERASE SELO, MITOCHONDRIAL"/>
    <property type="match status" value="1"/>
</dbReference>
<feature type="binding site" evidence="8">
    <location>
        <position position="126"/>
    </location>
    <ligand>
        <name>ATP</name>
        <dbReference type="ChEBI" id="CHEBI:30616"/>
    </ligand>
</feature>
<name>A0A5C5UC11_9GAMM</name>
<dbReference type="GO" id="GO:0030145">
    <property type="term" value="F:manganese ion binding"/>
    <property type="evidence" value="ECO:0007669"/>
    <property type="project" value="UniProtKB-UniRule"/>
</dbReference>
<feature type="binding site" evidence="8">
    <location>
        <position position="139"/>
    </location>
    <ligand>
        <name>ATP</name>
        <dbReference type="ChEBI" id="CHEBI:30616"/>
    </ligand>
</feature>
<reference evidence="9 10" key="1">
    <citation type="journal article" date="2008" name="Int. J. Syst. Evol. Microbiol.">
        <title>Luteimonas marina sp. nov., isolated from seawater.</title>
        <authorList>
            <person name="Baik K.S."/>
            <person name="Park S.C."/>
            <person name="Kim M.S."/>
            <person name="Kim E.M."/>
            <person name="Park C."/>
            <person name="Chun J."/>
            <person name="Seong C.N."/>
        </authorList>
    </citation>
    <scope>NUCLEOTIDE SEQUENCE [LARGE SCALE GENOMIC DNA]</scope>
    <source>
        <strain evidence="9 10">FR1330</strain>
    </source>
</reference>
<dbReference type="GO" id="GO:0005524">
    <property type="term" value="F:ATP binding"/>
    <property type="evidence" value="ECO:0007669"/>
    <property type="project" value="UniProtKB-UniRule"/>
</dbReference>
<dbReference type="GO" id="GO:0070733">
    <property type="term" value="F:AMPylase activity"/>
    <property type="evidence" value="ECO:0007669"/>
    <property type="project" value="UniProtKB-EC"/>
</dbReference>
<dbReference type="OrthoDB" id="9776281at2"/>
<comment type="catalytic activity">
    <reaction evidence="8">
        <text>L-histidyl-[protein] + UTP = N(tele)-(5'-uridylyl)-L-histidyl-[protein] + diphosphate</text>
        <dbReference type="Rhea" id="RHEA:83891"/>
        <dbReference type="Rhea" id="RHEA-COMP:9745"/>
        <dbReference type="Rhea" id="RHEA-COMP:20239"/>
        <dbReference type="ChEBI" id="CHEBI:29979"/>
        <dbReference type="ChEBI" id="CHEBI:33019"/>
        <dbReference type="ChEBI" id="CHEBI:46398"/>
        <dbReference type="ChEBI" id="CHEBI:233474"/>
    </reaction>
</comment>
<comment type="catalytic activity">
    <reaction evidence="8">
        <text>L-threonyl-[protein] + ATP = 3-O-(5'-adenylyl)-L-threonyl-[protein] + diphosphate</text>
        <dbReference type="Rhea" id="RHEA:54292"/>
        <dbReference type="Rhea" id="RHEA-COMP:11060"/>
        <dbReference type="Rhea" id="RHEA-COMP:13847"/>
        <dbReference type="ChEBI" id="CHEBI:30013"/>
        <dbReference type="ChEBI" id="CHEBI:30616"/>
        <dbReference type="ChEBI" id="CHEBI:33019"/>
        <dbReference type="ChEBI" id="CHEBI:138113"/>
        <dbReference type="EC" id="2.7.7.108"/>
    </reaction>
</comment>
<accession>A0A5C5UC11</accession>
<keyword evidence="7 8" id="KW-0460">Magnesium</keyword>
<feature type="binding site" evidence="8">
    <location>
        <position position="203"/>
    </location>
    <ligand>
        <name>ATP</name>
        <dbReference type="ChEBI" id="CHEBI:30616"/>
    </ligand>
</feature>
<feature type="binding site" evidence="8">
    <location>
        <position position="289"/>
    </location>
    <ligand>
        <name>Mg(2+)</name>
        <dbReference type="ChEBI" id="CHEBI:18420"/>
    </ligand>
</feature>
<evidence type="ECO:0000256" key="7">
    <source>
        <dbReference type="ARBA" id="ARBA00022842"/>
    </source>
</evidence>
<feature type="binding site" evidence="8">
    <location>
        <position position="298"/>
    </location>
    <ligand>
        <name>ATP</name>
        <dbReference type="ChEBI" id="CHEBI:30616"/>
    </ligand>
</feature>
<dbReference type="PANTHER" id="PTHR32057:SF14">
    <property type="entry name" value="PROTEIN ADENYLYLTRANSFERASE SELO, MITOCHONDRIAL"/>
    <property type="match status" value="1"/>
</dbReference>
<keyword evidence="4 8" id="KW-0479">Metal-binding</keyword>
<comment type="function">
    <text evidence="8">Nucleotidyltransferase involved in the post-translational modification of proteins. It can catalyze the addition of adenosine monophosphate (AMP) or uridine monophosphate (UMP) to a protein, resulting in modifications known as AMPylation and UMPylation.</text>
</comment>
<evidence type="ECO:0000256" key="8">
    <source>
        <dbReference type="HAMAP-Rule" id="MF_00692"/>
    </source>
</evidence>
<evidence type="ECO:0000256" key="3">
    <source>
        <dbReference type="ARBA" id="ARBA00022695"/>
    </source>
</evidence>
<dbReference type="NCBIfam" id="NF000658">
    <property type="entry name" value="PRK00029.1"/>
    <property type="match status" value="1"/>
</dbReference>
<sequence>MALASLKFDNLLLRELPGDPEQGPRLRQVDCAVWSRVAPTPVTAPVLLAHSREVAAELGFAEAEVQSPEFAQVFAGNALLPGMEPFATNYGGHQFGHWAGQLGDGRAITLGECVTAAGGRRELQLKGAGLTPYSRSADGRAVLRSSIREFLCSEAMHHLGVPTTRALSLVATGERVLRDMFYDGRPRAEPGAIVCRVAPSFLRFGHFELPYSRGDVELLRQLADFCIWRDFPHLLGDRAGATLDGLRGDGSFDERLYGEWFAEVCERTARLVAGWMRVGFVHGVLNTDNMSILGLSIDYGPYGWIDDYDPDWTPNTTDAGGRRYRFGWQPRIAHWNLMRLAQALSPLFGDATPLQAGLDRYAAEYTRAYRDSVARKLGLAECRDDDVERMKALHGLMQAAQVDMTLFFRALAEVDSGNPSLEAMRDAFYDDALRGEHGEAFTAWLRDYALRLARDPLDAATRRERMQAANPKYVLRNYLAQQAIDRAEAGDASGVAELLELVRRPYDEQPEREAFAARRPDWARDRAGCSMLSCSS</sequence>
<feature type="active site" description="Proton acceptor" evidence="8">
    <location>
        <position position="288"/>
    </location>
</feature>
<dbReference type="Pfam" id="PF02696">
    <property type="entry name" value="SelO"/>
    <property type="match status" value="1"/>
</dbReference>
<dbReference type="Proteomes" id="UP000319980">
    <property type="component" value="Unassembled WGS sequence"/>
</dbReference>
<dbReference type="AlphaFoldDB" id="A0A5C5UC11"/>
<feature type="binding site" evidence="8">
    <location>
        <position position="106"/>
    </location>
    <ligand>
        <name>ATP</name>
        <dbReference type="ChEBI" id="CHEBI:30616"/>
    </ligand>
</feature>
<keyword evidence="8" id="KW-0464">Manganese</keyword>
<gene>
    <name evidence="8" type="primary">ydiU</name>
    <name evidence="8" type="synonym">selO</name>
    <name evidence="9" type="ORF">FQY83_00520</name>
</gene>
<evidence type="ECO:0000256" key="5">
    <source>
        <dbReference type="ARBA" id="ARBA00022741"/>
    </source>
</evidence>
<evidence type="ECO:0000313" key="10">
    <source>
        <dbReference type="Proteomes" id="UP000319980"/>
    </source>
</evidence>
<comment type="similarity">
    <text evidence="1 8">Belongs to the SELO family.</text>
</comment>
<keyword evidence="5 8" id="KW-0547">Nucleotide-binding</keyword>
<feature type="binding site" evidence="8">
    <location>
        <position position="298"/>
    </location>
    <ligand>
        <name>Mg(2+)</name>
        <dbReference type="ChEBI" id="CHEBI:18420"/>
    </ligand>
</feature>
<organism evidence="9 10">
    <name type="scientific">Luteimonas marina</name>
    <dbReference type="NCBI Taxonomy" id="488485"/>
    <lineage>
        <taxon>Bacteria</taxon>
        <taxon>Pseudomonadati</taxon>
        <taxon>Pseudomonadota</taxon>
        <taxon>Gammaproteobacteria</taxon>
        <taxon>Lysobacterales</taxon>
        <taxon>Lysobacteraceae</taxon>
        <taxon>Luteimonas</taxon>
    </lineage>
</organism>
<keyword evidence="3 8" id="KW-0548">Nucleotidyltransferase</keyword>
<feature type="binding site" evidence="8">
    <location>
        <position position="105"/>
    </location>
    <ligand>
        <name>ATP</name>
        <dbReference type="ChEBI" id="CHEBI:30616"/>
    </ligand>
</feature>
<protein>
    <recommendedName>
        <fullName evidence="8">Protein nucleotidyltransferase YdiU</fullName>
        <ecNumber evidence="8">2.7.7.-</ecNumber>
    </recommendedName>
    <alternativeName>
        <fullName evidence="8">Protein adenylyltransferase YdiU</fullName>
        <ecNumber evidence="8">2.7.7.108</ecNumber>
    </alternativeName>
    <alternativeName>
        <fullName evidence="8">Protein uridylyltransferase YdiU</fullName>
        <ecNumber evidence="8">2.7.7.-</ecNumber>
    </alternativeName>
</protein>
<dbReference type="InterPro" id="IPR003846">
    <property type="entry name" value="SelO"/>
</dbReference>
<feature type="binding site" evidence="8">
    <location>
        <position position="196"/>
    </location>
    <ligand>
        <name>ATP</name>
        <dbReference type="ChEBI" id="CHEBI:30616"/>
    </ligand>
</feature>
<keyword evidence="2 8" id="KW-0808">Transferase</keyword>
<comment type="catalytic activity">
    <reaction evidence="8">
        <text>L-seryl-[protein] + ATP = 3-O-(5'-adenylyl)-L-seryl-[protein] + diphosphate</text>
        <dbReference type="Rhea" id="RHEA:58120"/>
        <dbReference type="Rhea" id="RHEA-COMP:9863"/>
        <dbReference type="Rhea" id="RHEA-COMP:15073"/>
        <dbReference type="ChEBI" id="CHEBI:29999"/>
        <dbReference type="ChEBI" id="CHEBI:30616"/>
        <dbReference type="ChEBI" id="CHEBI:33019"/>
        <dbReference type="ChEBI" id="CHEBI:142516"/>
        <dbReference type="EC" id="2.7.7.108"/>
    </reaction>
</comment>
<dbReference type="EMBL" id="VOHK01000001">
    <property type="protein sequence ID" value="TWT23175.1"/>
    <property type="molecule type" value="Genomic_DNA"/>
</dbReference>
<dbReference type="EC" id="2.7.7.-" evidence="8"/>